<evidence type="ECO:0000313" key="2">
    <source>
        <dbReference type="Proteomes" id="UP000322667"/>
    </source>
</evidence>
<gene>
    <name evidence="1" type="ORF">ES332_D10G100100v1</name>
</gene>
<dbReference type="SUPFAM" id="SSF56219">
    <property type="entry name" value="DNase I-like"/>
    <property type="match status" value="1"/>
</dbReference>
<accession>A0A5D2J225</accession>
<evidence type="ECO:0000313" key="1">
    <source>
        <dbReference type="EMBL" id="TYH48911.1"/>
    </source>
</evidence>
<dbReference type="PANTHER" id="PTHR33710">
    <property type="entry name" value="BNAC02G09200D PROTEIN"/>
    <property type="match status" value="1"/>
</dbReference>
<protein>
    <recommendedName>
        <fullName evidence="3">Endonuclease/exonuclease/phosphatase domain-containing protein</fullName>
    </recommendedName>
</protein>
<reference evidence="1 2" key="1">
    <citation type="submission" date="2019-07" db="EMBL/GenBank/DDBJ databases">
        <title>WGS assembly of Gossypium tomentosum.</title>
        <authorList>
            <person name="Chen Z.J."/>
            <person name="Sreedasyam A."/>
            <person name="Ando A."/>
            <person name="Song Q."/>
            <person name="De L."/>
            <person name="Hulse-Kemp A."/>
            <person name="Ding M."/>
            <person name="Ye W."/>
            <person name="Kirkbride R."/>
            <person name="Jenkins J."/>
            <person name="Plott C."/>
            <person name="Lovell J."/>
            <person name="Lin Y.-M."/>
            <person name="Vaughn R."/>
            <person name="Liu B."/>
            <person name="Li W."/>
            <person name="Simpson S."/>
            <person name="Scheffler B."/>
            <person name="Saski C."/>
            <person name="Grover C."/>
            <person name="Hu G."/>
            <person name="Conover J."/>
            <person name="Carlson J."/>
            <person name="Shu S."/>
            <person name="Boston L."/>
            <person name="Williams M."/>
            <person name="Peterson D."/>
            <person name="Mcgee K."/>
            <person name="Jones D."/>
            <person name="Wendel J."/>
            <person name="Stelly D."/>
            <person name="Grimwood J."/>
            <person name="Schmutz J."/>
        </authorList>
    </citation>
    <scope>NUCLEOTIDE SEQUENCE [LARGE SCALE GENOMIC DNA]</scope>
    <source>
        <strain evidence="1">7179.01</strain>
    </source>
</reference>
<dbReference type="Proteomes" id="UP000322667">
    <property type="component" value="Chromosome D10"/>
</dbReference>
<name>A0A5D2J225_GOSTO</name>
<organism evidence="1 2">
    <name type="scientific">Gossypium tomentosum</name>
    <name type="common">Hawaiian cotton</name>
    <name type="synonym">Gossypium sandvicense</name>
    <dbReference type="NCBI Taxonomy" id="34277"/>
    <lineage>
        <taxon>Eukaryota</taxon>
        <taxon>Viridiplantae</taxon>
        <taxon>Streptophyta</taxon>
        <taxon>Embryophyta</taxon>
        <taxon>Tracheophyta</taxon>
        <taxon>Spermatophyta</taxon>
        <taxon>Magnoliopsida</taxon>
        <taxon>eudicotyledons</taxon>
        <taxon>Gunneridae</taxon>
        <taxon>Pentapetalae</taxon>
        <taxon>rosids</taxon>
        <taxon>malvids</taxon>
        <taxon>Malvales</taxon>
        <taxon>Malvaceae</taxon>
        <taxon>Malvoideae</taxon>
        <taxon>Gossypium</taxon>
    </lineage>
</organism>
<evidence type="ECO:0008006" key="3">
    <source>
        <dbReference type="Google" id="ProtNLM"/>
    </source>
</evidence>
<keyword evidence="2" id="KW-1185">Reference proteome</keyword>
<proteinExistence type="predicted"/>
<dbReference type="InterPro" id="IPR036691">
    <property type="entry name" value="Endo/exonu/phosph_ase_sf"/>
</dbReference>
<dbReference type="EMBL" id="CM017632">
    <property type="protein sequence ID" value="TYH48911.1"/>
    <property type="molecule type" value="Genomic_DNA"/>
</dbReference>
<dbReference type="PANTHER" id="PTHR33710:SF77">
    <property type="entry name" value="DNASE I-LIKE SUPERFAMILY PROTEIN"/>
    <property type="match status" value="1"/>
</dbReference>
<sequence length="157" mass="18678">MLCEIWVLVVPSLHGVEGLSQRLDRAICNSEWDSFSPNRSVRNLHRLKSDHRPILISFKLNVSKGLRHFRCLASWMSHVDFGNFVNSSWNTELVVGDNLERFQESVREWNKQVYGNIFVRKRKMISDWKGFKKSLRFVLFNHFIDGSMNYDRKLRKF</sequence>
<dbReference type="AlphaFoldDB" id="A0A5D2J225"/>